<feature type="compositionally biased region" description="Acidic residues" evidence="1">
    <location>
        <begin position="36"/>
        <end position="52"/>
    </location>
</feature>
<evidence type="ECO:0000313" key="3">
    <source>
        <dbReference type="WBParaSite" id="scaffold11073_cov213.g15291"/>
    </source>
</evidence>
<reference evidence="3" key="1">
    <citation type="submission" date="2022-11" db="UniProtKB">
        <authorList>
            <consortium name="WormBaseParasite"/>
        </authorList>
    </citation>
    <scope>IDENTIFICATION</scope>
</reference>
<proteinExistence type="predicted"/>
<evidence type="ECO:0000256" key="1">
    <source>
        <dbReference type="SAM" id="MobiDB-lite"/>
    </source>
</evidence>
<dbReference type="WBParaSite" id="scaffold11073_cov213.g15291">
    <property type="protein sequence ID" value="scaffold11073_cov213.g15291"/>
    <property type="gene ID" value="scaffold11073_cov213.g15291"/>
</dbReference>
<sequence length="126" mass="15018">MHLFSEGGEEHERNRPTSGNSCDKDADEKWLNVMYNEEEEDESDEPENDEIIELGKDEDEYKQLRHEREEKKQKNFQCVKCESMQKSQARDLFLQKIGMAYDRGTMYTLMLLGMPCYEPRLPWNDN</sequence>
<feature type="region of interest" description="Disordered" evidence="1">
    <location>
        <begin position="1"/>
        <end position="56"/>
    </location>
</feature>
<evidence type="ECO:0000313" key="2">
    <source>
        <dbReference type="Proteomes" id="UP000887561"/>
    </source>
</evidence>
<dbReference type="AlphaFoldDB" id="A0A915LEF7"/>
<keyword evidence="2" id="KW-1185">Reference proteome</keyword>
<organism evidence="2 3">
    <name type="scientific">Meloidogyne javanica</name>
    <name type="common">Root-knot nematode worm</name>
    <dbReference type="NCBI Taxonomy" id="6303"/>
    <lineage>
        <taxon>Eukaryota</taxon>
        <taxon>Metazoa</taxon>
        <taxon>Ecdysozoa</taxon>
        <taxon>Nematoda</taxon>
        <taxon>Chromadorea</taxon>
        <taxon>Rhabditida</taxon>
        <taxon>Tylenchina</taxon>
        <taxon>Tylenchomorpha</taxon>
        <taxon>Tylenchoidea</taxon>
        <taxon>Meloidogynidae</taxon>
        <taxon>Meloidogyninae</taxon>
        <taxon>Meloidogyne</taxon>
        <taxon>Meloidogyne incognita group</taxon>
    </lineage>
</organism>
<dbReference type="Proteomes" id="UP000887561">
    <property type="component" value="Unplaced"/>
</dbReference>
<protein>
    <submittedName>
        <fullName evidence="3">Uncharacterized protein</fullName>
    </submittedName>
</protein>
<name>A0A915LEF7_MELJA</name>
<accession>A0A915LEF7</accession>